<evidence type="ECO:0008006" key="4">
    <source>
        <dbReference type="Google" id="ProtNLM"/>
    </source>
</evidence>
<keyword evidence="1" id="KW-0812">Transmembrane</keyword>
<dbReference type="AlphaFoldDB" id="A0AAV1S903"/>
<keyword evidence="1" id="KW-0472">Membrane</keyword>
<feature type="transmembrane region" description="Helical" evidence="1">
    <location>
        <begin position="76"/>
        <end position="94"/>
    </location>
</feature>
<evidence type="ECO:0000313" key="3">
    <source>
        <dbReference type="Proteomes" id="UP001314170"/>
    </source>
</evidence>
<sequence>MDTVLLPLLQDGLLCQRFVFRPWLQFVQNAVMNEFLYYLSSKMYWGMPLPISAAIVNTFDGVRAILLVIITHLAEAYYVVVPIICLALGLLALGDAGTCPLDVFLSDQIADDNSEEALNNGDKDEKVGAGTQFWRSVAVL</sequence>
<gene>
    <name evidence="2" type="ORF">DCAF_LOCUS19395</name>
</gene>
<keyword evidence="3" id="KW-1185">Reference proteome</keyword>
<dbReference type="Proteomes" id="UP001314170">
    <property type="component" value="Unassembled WGS sequence"/>
</dbReference>
<name>A0AAV1S903_9ROSI</name>
<evidence type="ECO:0000256" key="1">
    <source>
        <dbReference type="SAM" id="Phobius"/>
    </source>
</evidence>
<reference evidence="2 3" key="1">
    <citation type="submission" date="2024-01" db="EMBL/GenBank/DDBJ databases">
        <authorList>
            <person name="Waweru B."/>
        </authorList>
    </citation>
    <scope>NUCLEOTIDE SEQUENCE [LARGE SCALE GENOMIC DNA]</scope>
</reference>
<comment type="caution">
    <text evidence="2">The sequence shown here is derived from an EMBL/GenBank/DDBJ whole genome shotgun (WGS) entry which is preliminary data.</text>
</comment>
<protein>
    <recommendedName>
        <fullName evidence="4">Battenin</fullName>
    </recommendedName>
</protein>
<proteinExistence type="predicted"/>
<accession>A0AAV1S903</accession>
<keyword evidence="1" id="KW-1133">Transmembrane helix</keyword>
<feature type="transmembrane region" description="Helical" evidence="1">
    <location>
        <begin position="51"/>
        <end position="70"/>
    </location>
</feature>
<organism evidence="2 3">
    <name type="scientific">Dovyalis caffra</name>
    <dbReference type="NCBI Taxonomy" id="77055"/>
    <lineage>
        <taxon>Eukaryota</taxon>
        <taxon>Viridiplantae</taxon>
        <taxon>Streptophyta</taxon>
        <taxon>Embryophyta</taxon>
        <taxon>Tracheophyta</taxon>
        <taxon>Spermatophyta</taxon>
        <taxon>Magnoliopsida</taxon>
        <taxon>eudicotyledons</taxon>
        <taxon>Gunneridae</taxon>
        <taxon>Pentapetalae</taxon>
        <taxon>rosids</taxon>
        <taxon>fabids</taxon>
        <taxon>Malpighiales</taxon>
        <taxon>Salicaceae</taxon>
        <taxon>Flacourtieae</taxon>
        <taxon>Dovyalis</taxon>
    </lineage>
</organism>
<evidence type="ECO:0000313" key="2">
    <source>
        <dbReference type="EMBL" id="CAK7346718.1"/>
    </source>
</evidence>
<dbReference type="EMBL" id="CAWUPB010001173">
    <property type="protein sequence ID" value="CAK7346718.1"/>
    <property type="molecule type" value="Genomic_DNA"/>
</dbReference>